<keyword evidence="5" id="KW-1133">Transmembrane helix</keyword>
<feature type="signal peptide" evidence="5">
    <location>
        <begin position="1"/>
        <end position="29"/>
    </location>
</feature>
<feature type="transmembrane region" description="Helical" evidence="5">
    <location>
        <begin position="487"/>
        <end position="507"/>
    </location>
</feature>
<dbReference type="EMBL" id="KZ308374">
    <property type="protein sequence ID" value="KAG8228492.1"/>
    <property type="molecule type" value="Genomic_DNA"/>
</dbReference>
<comment type="catalytic activity">
    <reaction evidence="5">
        <text>glucuronate acceptor + UDP-alpha-D-glucuronate = acceptor beta-D-glucuronoside + UDP + H(+)</text>
        <dbReference type="Rhea" id="RHEA:21032"/>
        <dbReference type="ChEBI" id="CHEBI:15378"/>
        <dbReference type="ChEBI" id="CHEBI:58052"/>
        <dbReference type="ChEBI" id="CHEBI:58223"/>
        <dbReference type="ChEBI" id="CHEBI:132367"/>
        <dbReference type="ChEBI" id="CHEBI:132368"/>
        <dbReference type="EC" id="2.4.1.17"/>
    </reaction>
</comment>
<reference evidence="6" key="2">
    <citation type="submission" date="2017-10" db="EMBL/GenBank/DDBJ databases">
        <title>Ladona fulva Genome sequencing and assembly.</title>
        <authorList>
            <person name="Murali S."/>
            <person name="Richards S."/>
            <person name="Bandaranaike D."/>
            <person name="Bellair M."/>
            <person name="Blankenburg K."/>
            <person name="Chao H."/>
            <person name="Dinh H."/>
            <person name="Doddapaneni H."/>
            <person name="Dugan-Rocha S."/>
            <person name="Elkadiri S."/>
            <person name="Gnanaolivu R."/>
            <person name="Hernandez B."/>
            <person name="Skinner E."/>
            <person name="Javaid M."/>
            <person name="Lee S."/>
            <person name="Li M."/>
            <person name="Ming W."/>
            <person name="Munidasa M."/>
            <person name="Muniz J."/>
            <person name="Nguyen L."/>
            <person name="Hughes D."/>
            <person name="Osuji N."/>
            <person name="Pu L.-L."/>
            <person name="Puazo M."/>
            <person name="Qu C."/>
            <person name="Quiroz J."/>
            <person name="Raj R."/>
            <person name="Weissenberger G."/>
            <person name="Xin Y."/>
            <person name="Zou X."/>
            <person name="Han Y."/>
            <person name="Worley K."/>
            <person name="Muzny D."/>
            <person name="Gibbs R."/>
        </authorList>
    </citation>
    <scope>NUCLEOTIDE SEQUENCE</scope>
    <source>
        <strain evidence="6">Sampled in the wild</strain>
    </source>
</reference>
<dbReference type="OrthoDB" id="5835829at2759"/>
<comment type="similarity">
    <text evidence="1 4">Belongs to the UDP-glycosyltransferase family.</text>
</comment>
<name>A0A8K0K685_LADFU</name>
<dbReference type="GO" id="GO:0016020">
    <property type="term" value="C:membrane"/>
    <property type="evidence" value="ECO:0007669"/>
    <property type="project" value="UniProtKB-SubCell"/>
</dbReference>
<feature type="chain" id="PRO_5035487905" description="UDP-glucuronosyltransferase" evidence="5">
    <location>
        <begin position="30"/>
        <end position="528"/>
    </location>
</feature>
<evidence type="ECO:0000256" key="1">
    <source>
        <dbReference type="ARBA" id="ARBA00009995"/>
    </source>
</evidence>
<dbReference type="CDD" id="cd03784">
    <property type="entry name" value="GT1_Gtf-like"/>
    <property type="match status" value="1"/>
</dbReference>
<dbReference type="SUPFAM" id="SSF53756">
    <property type="entry name" value="UDP-Glycosyltransferase/glycogen phosphorylase"/>
    <property type="match status" value="1"/>
</dbReference>
<dbReference type="Gene3D" id="3.40.50.2000">
    <property type="entry name" value="Glycogen Phosphorylase B"/>
    <property type="match status" value="1"/>
</dbReference>
<dbReference type="Proteomes" id="UP000792457">
    <property type="component" value="Unassembled WGS sequence"/>
</dbReference>
<dbReference type="PANTHER" id="PTHR48043:SF159">
    <property type="entry name" value="EG:EG0003.4 PROTEIN-RELATED"/>
    <property type="match status" value="1"/>
</dbReference>
<comment type="caution">
    <text evidence="6">The sequence shown here is derived from an EMBL/GenBank/DDBJ whole genome shotgun (WGS) entry which is preliminary data.</text>
</comment>
<dbReference type="GO" id="GO:0015020">
    <property type="term" value="F:glucuronosyltransferase activity"/>
    <property type="evidence" value="ECO:0007669"/>
    <property type="project" value="UniProtKB-EC"/>
</dbReference>
<keyword evidence="5" id="KW-0812">Transmembrane</keyword>
<evidence type="ECO:0000256" key="4">
    <source>
        <dbReference type="RuleBase" id="RU003718"/>
    </source>
</evidence>
<keyword evidence="5" id="KW-0472">Membrane</keyword>
<keyword evidence="7" id="KW-1185">Reference proteome</keyword>
<dbReference type="AlphaFoldDB" id="A0A8K0K685"/>
<dbReference type="Pfam" id="PF00201">
    <property type="entry name" value="UDPGT"/>
    <property type="match status" value="1"/>
</dbReference>
<evidence type="ECO:0000313" key="7">
    <source>
        <dbReference type="Proteomes" id="UP000792457"/>
    </source>
</evidence>
<comment type="subcellular location">
    <subcellularLocation>
        <location evidence="5">Membrane</location>
        <topology evidence="5">Single-pass membrane protein</topology>
    </subcellularLocation>
</comment>
<sequence length="528" mass="59780">MANQEESFWSMTAVASLLLLILYPSSTQAANILGFFPFAAYSQSQVFRSLTTELAGRGHHVTFVTPFPMDSPPPNHEQIHITDIFKHFTSFNATKVTGIIEVFRKLHGISSGVCVDVLGRPDIQRLMDPEKSGKKFDLMLMSNFFSDCFLGFAHVYHIPVIQISPGGAMPQTDSLMGNTALSSFVPISFLPFSDRMSFLERMINHLSSMVMSGYLTFIRYSSDEYIIKQYFGDEIPPLRELQSRISLVILNSDFSIHYPRPLPPNIIECIGMHVKAPKPLPQQLQSFMDEAKEGVIYFSMGSNVKSAEFSAEKRDAILAAFAELKEKVLWKWEGDGPLPGQSSNVKLEKWVPQSDLLAHPNIKLFITHGGMLSLLEAAYRGVPLIGIPFYGDQKLNMEKASHLGVCIKVSYEELTKENLLSAIRKILDDPSYHDNMKELSKRVNDQPIPPLEKAVYWTEYVLRHKGAKHLTPASVDLYWFQLYQLDVISTIVLTLFFFLFSFSYVIVNCSKLLKKKKKVKSRPKVKKN</sequence>
<dbReference type="InterPro" id="IPR035595">
    <property type="entry name" value="UDP_glycos_trans_CS"/>
</dbReference>
<dbReference type="InterPro" id="IPR050271">
    <property type="entry name" value="UDP-glycosyltransferase"/>
</dbReference>
<evidence type="ECO:0000256" key="2">
    <source>
        <dbReference type="ARBA" id="ARBA00022676"/>
    </source>
</evidence>
<dbReference type="InterPro" id="IPR002213">
    <property type="entry name" value="UDP_glucos_trans"/>
</dbReference>
<keyword evidence="2 4" id="KW-0328">Glycosyltransferase</keyword>
<accession>A0A8K0K685</accession>
<dbReference type="EC" id="2.4.1.17" evidence="5"/>
<dbReference type="FunFam" id="3.40.50.2000:FF:000050">
    <property type="entry name" value="UDP-glucuronosyltransferase"/>
    <property type="match status" value="1"/>
</dbReference>
<dbReference type="PROSITE" id="PS00375">
    <property type="entry name" value="UDPGT"/>
    <property type="match status" value="1"/>
</dbReference>
<proteinExistence type="inferred from homology"/>
<gene>
    <name evidence="6" type="primary">UGT</name>
    <name evidence="6" type="ORF">J437_LFUL019795</name>
</gene>
<organism evidence="6 7">
    <name type="scientific">Ladona fulva</name>
    <name type="common">Scarce chaser dragonfly</name>
    <name type="synonym">Libellula fulva</name>
    <dbReference type="NCBI Taxonomy" id="123851"/>
    <lineage>
        <taxon>Eukaryota</taxon>
        <taxon>Metazoa</taxon>
        <taxon>Ecdysozoa</taxon>
        <taxon>Arthropoda</taxon>
        <taxon>Hexapoda</taxon>
        <taxon>Insecta</taxon>
        <taxon>Pterygota</taxon>
        <taxon>Palaeoptera</taxon>
        <taxon>Odonata</taxon>
        <taxon>Epiprocta</taxon>
        <taxon>Anisoptera</taxon>
        <taxon>Libelluloidea</taxon>
        <taxon>Libellulidae</taxon>
        <taxon>Ladona</taxon>
    </lineage>
</organism>
<reference evidence="6" key="1">
    <citation type="submission" date="2013-04" db="EMBL/GenBank/DDBJ databases">
        <authorList>
            <person name="Qu J."/>
            <person name="Murali S.C."/>
            <person name="Bandaranaike D."/>
            <person name="Bellair M."/>
            <person name="Blankenburg K."/>
            <person name="Chao H."/>
            <person name="Dinh H."/>
            <person name="Doddapaneni H."/>
            <person name="Downs B."/>
            <person name="Dugan-Rocha S."/>
            <person name="Elkadiri S."/>
            <person name="Gnanaolivu R.D."/>
            <person name="Hernandez B."/>
            <person name="Javaid M."/>
            <person name="Jayaseelan J.C."/>
            <person name="Lee S."/>
            <person name="Li M."/>
            <person name="Ming W."/>
            <person name="Munidasa M."/>
            <person name="Muniz J."/>
            <person name="Nguyen L."/>
            <person name="Ongeri F."/>
            <person name="Osuji N."/>
            <person name="Pu L.-L."/>
            <person name="Puazo M."/>
            <person name="Qu C."/>
            <person name="Quiroz J."/>
            <person name="Raj R."/>
            <person name="Weissenberger G."/>
            <person name="Xin Y."/>
            <person name="Zou X."/>
            <person name="Han Y."/>
            <person name="Richards S."/>
            <person name="Worley K."/>
            <person name="Muzny D."/>
            <person name="Gibbs R."/>
        </authorList>
    </citation>
    <scope>NUCLEOTIDE SEQUENCE</scope>
    <source>
        <strain evidence="6">Sampled in the wild</strain>
    </source>
</reference>
<dbReference type="PANTHER" id="PTHR48043">
    <property type="entry name" value="EG:EG0003.4 PROTEIN-RELATED"/>
    <property type="match status" value="1"/>
</dbReference>
<protein>
    <recommendedName>
        <fullName evidence="5">UDP-glucuronosyltransferase</fullName>
        <ecNumber evidence="5">2.4.1.17</ecNumber>
    </recommendedName>
</protein>
<evidence type="ECO:0000256" key="3">
    <source>
        <dbReference type="ARBA" id="ARBA00022679"/>
    </source>
</evidence>
<keyword evidence="5" id="KW-0732">Signal</keyword>
<keyword evidence="3 4" id="KW-0808">Transferase</keyword>
<evidence type="ECO:0000256" key="5">
    <source>
        <dbReference type="RuleBase" id="RU362059"/>
    </source>
</evidence>
<evidence type="ECO:0000313" key="6">
    <source>
        <dbReference type="EMBL" id="KAG8228492.1"/>
    </source>
</evidence>